<sequence length="35" mass="3984">MQLCYFFAKKGIIYGPAVLPFDTLNLMKFVCANLI</sequence>
<dbReference type="AlphaFoldDB" id="A0A238WB36"/>
<reference evidence="2" key="1">
    <citation type="submission" date="2017-06" db="EMBL/GenBank/DDBJ databases">
        <authorList>
            <person name="Varghese N."/>
            <person name="Submissions S."/>
        </authorList>
    </citation>
    <scope>NUCLEOTIDE SEQUENCE [LARGE SCALE GENOMIC DNA]</scope>
    <source>
        <strain evidence="2">DSM 28041</strain>
    </source>
</reference>
<evidence type="ECO:0000313" key="1">
    <source>
        <dbReference type="EMBL" id="SNR43591.1"/>
    </source>
</evidence>
<evidence type="ECO:0000313" key="2">
    <source>
        <dbReference type="Proteomes" id="UP000198310"/>
    </source>
</evidence>
<proteinExistence type="predicted"/>
<dbReference type="EMBL" id="FZNS01000002">
    <property type="protein sequence ID" value="SNR43591.1"/>
    <property type="molecule type" value="Genomic_DNA"/>
</dbReference>
<organism evidence="1 2">
    <name type="scientific">Hymenobacter mucosus</name>
    <dbReference type="NCBI Taxonomy" id="1411120"/>
    <lineage>
        <taxon>Bacteria</taxon>
        <taxon>Pseudomonadati</taxon>
        <taxon>Bacteroidota</taxon>
        <taxon>Cytophagia</taxon>
        <taxon>Cytophagales</taxon>
        <taxon>Hymenobacteraceae</taxon>
        <taxon>Hymenobacter</taxon>
    </lineage>
</organism>
<dbReference type="Proteomes" id="UP000198310">
    <property type="component" value="Unassembled WGS sequence"/>
</dbReference>
<protein>
    <submittedName>
        <fullName evidence="1">Uncharacterized protein</fullName>
    </submittedName>
</protein>
<keyword evidence="2" id="KW-1185">Reference proteome</keyword>
<accession>A0A238WB36</accession>
<name>A0A238WB36_9BACT</name>
<gene>
    <name evidence="1" type="ORF">SAMN06269173_102408</name>
</gene>